<proteinExistence type="predicted"/>
<accession>A0A7J6QQ83</accession>
<feature type="region of interest" description="Disordered" evidence="1">
    <location>
        <begin position="50"/>
        <end position="135"/>
    </location>
</feature>
<evidence type="ECO:0000313" key="4">
    <source>
        <dbReference type="Proteomes" id="UP000553632"/>
    </source>
</evidence>
<name>A0A7J6QQ83_PEROL</name>
<evidence type="ECO:0000313" key="2">
    <source>
        <dbReference type="EMBL" id="KAF4710342.1"/>
    </source>
</evidence>
<feature type="non-terminal residue" evidence="2">
    <location>
        <position position="1"/>
    </location>
</feature>
<feature type="non-terminal residue" evidence="2">
    <location>
        <position position="135"/>
    </location>
</feature>
<organism evidence="2 5">
    <name type="scientific">Perkinsus olseni</name>
    <name type="common">Perkinsus atlanticus</name>
    <dbReference type="NCBI Taxonomy" id="32597"/>
    <lineage>
        <taxon>Eukaryota</taxon>
        <taxon>Sar</taxon>
        <taxon>Alveolata</taxon>
        <taxon>Perkinsozoa</taxon>
        <taxon>Perkinsea</taxon>
        <taxon>Perkinsida</taxon>
        <taxon>Perkinsidae</taxon>
        <taxon>Perkinsus</taxon>
    </lineage>
</organism>
<evidence type="ECO:0000313" key="5">
    <source>
        <dbReference type="Proteomes" id="UP000574390"/>
    </source>
</evidence>
<reference evidence="4 5" key="1">
    <citation type="submission" date="2020-04" db="EMBL/GenBank/DDBJ databases">
        <title>Perkinsus olseni comparative genomics.</title>
        <authorList>
            <person name="Bogema D.R."/>
        </authorList>
    </citation>
    <scope>NUCLEOTIDE SEQUENCE [LARGE SCALE GENOMIC DNA]</scope>
    <source>
        <strain evidence="2">ATCC PRA-205</strain>
        <strain evidence="3 4">ATCC PRA-207</strain>
    </source>
</reference>
<gene>
    <name evidence="2" type="ORF">FOZ62_015351</name>
    <name evidence="3" type="ORF">FOZ63_016819</name>
</gene>
<evidence type="ECO:0000313" key="3">
    <source>
        <dbReference type="EMBL" id="KAF4713044.1"/>
    </source>
</evidence>
<sequence length="135" mass="15317">TGTLAVLEVLVYRTPLMLYLLTWPYYRKTVTLLRSYKLHIETVAVCGKMRKPTPRGAHQRMDTIAPLPLNTKPPSPKLNNNKKGPQTLMKSDSDDDADTGESERASIYKEPEGEVYKSEEKFPATPEFDEKRFAG</sequence>
<dbReference type="EMBL" id="JABANO010029739">
    <property type="protein sequence ID" value="KAF4713044.1"/>
    <property type="molecule type" value="Genomic_DNA"/>
</dbReference>
<dbReference type="Proteomes" id="UP000553632">
    <property type="component" value="Unassembled WGS sequence"/>
</dbReference>
<dbReference type="EMBL" id="JABANM010028043">
    <property type="protein sequence ID" value="KAF4710342.1"/>
    <property type="molecule type" value="Genomic_DNA"/>
</dbReference>
<keyword evidence="4" id="KW-1185">Reference proteome</keyword>
<evidence type="ECO:0000256" key="1">
    <source>
        <dbReference type="SAM" id="MobiDB-lite"/>
    </source>
</evidence>
<dbReference type="AlphaFoldDB" id="A0A7J6QQ83"/>
<feature type="compositionally biased region" description="Basic and acidic residues" evidence="1">
    <location>
        <begin position="101"/>
        <end position="135"/>
    </location>
</feature>
<protein>
    <submittedName>
        <fullName evidence="2">Uncharacterized protein</fullName>
    </submittedName>
</protein>
<dbReference type="Proteomes" id="UP000574390">
    <property type="component" value="Unassembled WGS sequence"/>
</dbReference>
<comment type="caution">
    <text evidence="2">The sequence shown here is derived from an EMBL/GenBank/DDBJ whole genome shotgun (WGS) entry which is preliminary data.</text>
</comment>